<dbReference type="RefSeq" id="WP_159398057.1">
    <property type="nucleotide sequence ID" value="NZ_CP012673.1"/>
</dbReference>
<sequence length="148" mass="16421">MVDESAVETKTEFTISAGGIAPTAPLALEPIPDDSVLYMRVHDQFIDNNGKLRPGVFKNRGRGMSTDWNKYSTPEETRARARIPAMNGVVSLVVERVRGVKEQTVEHTPYEAEPPHPAHVDVCGEKDVETRLLLLEIVGWEIKNKSAV</sequence>
<accession>A0A2L0FB22</accession>
<organism evidence="1 2">
    <name type="scientific">Sorangium cellulosum</name>
    <name type="common">Polyangium cellulosum</name>
    <dbReference type="NCBI Taxonomy" id="56"/>
    <lineage>
        <taxon>Bacteria</taxon>
        <taxon>Pseudomonadati</taxon>
        <taxon>Myxococcota</taxon>
        <taxon>Polyangia</taxon>
        <taxon>Polyangiales</taxon>
        <taxon>Polyangiaceae</taxon>
        <taxon>Sorangium</taxon>
    </lineage>
</organism>
<dbReference type="Proteomes" id="UP000238348">
    <property type="component" value="Chromosome"/>
</dbReference>
<name>A0A2L0FB22_SORCE</name>
<dbReference type="AlphaFoldDB" id="A0A2L0FB22"/>
<dbReference type="EMBL" id="CP012673">
    <property type="protein sequence ID" value="AUX48808.1"/>
    <property type="molecule type" value="Genomic_DNA"/>
</dbReference>
<dbReference type="OrthoDB" id="665948at2"/>
<evidence type="ECO:0000313" key="1">
    <source>
        <dbReference type="EMBL" id="AUX48808.1"/>
    </source>
</evidence>
<reference evidence="1 2" key="1">
    <citation type="submission" date="2015-09" db="EMBL/GenBank/DDBJ databases">
        <title>Sorangium comparison.</title>
        <authorList>
            <person name="Zaburannyi N."/>
            <person name="Bunk B."/>
            <person name="Overmann J."/>
            <person name="Mueller R."/>
        </authorList>
    </citation>
    <scope>NUCLEOTIDE SEQUENCE [LARGE SCALE GENOMIC DNA]</scope>
    <source>
        <strain evidence="1 2">So ce26</strain>
    </source>
</reference>
<protein>
    <submittedName>
        <fullName evidence="1">Uncharacterized protein</fullName>
    </submittedName>
</protein>
<proteinExistence type="predicted"/>
<evidence type="ECO:0000313" key="2">
    <source>
        <dbReference type="Proteomes" id="UP000238348"/>
    </source>
</evidence>
<gene>
    <name evidence="1" type="ORF">SOCE26_103490</name>
</gene>